<dbReference type="SUPFAM" id="SSF51306">
    <property type="entry name" value="LexA/Signal peptidase"/>
    <property type="match status" value="1"/>
</dbReference>
<feature type="compositionally biased region" description="Low complexity" evidence="5">
    <location>
        <begin position="301"/>
        <end position="315"/>
    </location>
</feature>
<dbReference type="CDD" id="cd06530">
    <property type="entry name" value="S26_SPase_I"/>
    <property type="match status" value="1"/>
</dbReference>
<gene>
    <name evidence="8" type="ORF">AMR74_00855</name>
</gene>
<dbReference type="GO" id="GO:0006465">
    <property type="term" value="P:signal peptide processing"/>
    <property type="evidence" value="ECO:0007669"/>
    <property type="project" value="InterPro"/>
</dbReference>
<feature type="transmembrane region" description="Helical" evidence="6">
    <location>
        <begin position="224"/>
        <end position="244"/>
    </location>
</feature>
<evidence type="ECO:0000256" key="3">
    <source>
        <dbReference type="ARBA" id="ARBA00022989"/>
    </source>
</evidence>
<organism evidence="8 9">
    <name type="scientific">Halorubrum tropicale</name>
    <dbReference type="NCBI Taxonomy" id="1765655"/>
    <lineage>
        <taxon>Archaea</taxon>
        <taxon>Methanobacteriati</taxon>
        <taxon>Methanobacteriota</taxon>
        <taxon>Stenosarchaea group</taxon>
        <taxon>Halobacteria</taxon>
        <taxon>Halobacteriales</taxon>
        <taxon>Haloferacaceae</taxon>
        <taxon>Halorubrum</taxon>
    </lineage>
</organism>
<accession>A0A0M9ARN6</accession>
<dbReference type="EMBL" id="LIST01000001">
    <property type="protein sequence ID" value="KOX97489.1"/>
    <property type="molecule type" value="Genomic_DNA"/>
</dbReference>
<dbReference type="InterPro" id="IPR001733">
    <property type="entry name" value="Peptidase_S26B"/>
</dbReference>
<name>A0A0M9ARN6_9EURY</name>
<feature type="region of interest" description="Disordered" evidence="5">
    <location>
        <begin position="171"/>
        <end position="213"/>
    </location>
</feature>
<dbReference type="NCBIfam" id="TIGR02228">
    <property type="entry name" value="sigpep_I_arch"/>
    <property type="match status" value="1"/>
</dbReference>
<proteinExistence type="predicted"/>
<protein>
    <submittedName>
        <fullName evidence="8">Peptidase S26B, signal peptidase</fullName>
    </submittedName>
</protein>
<dbReference type="PATRIC" id="fig|1705389.3.peg.432"/>
<keyword evidence="4 6" id="KW-0472">Membrane</keyword>
<evidence type="ECO:0000256" key="1">
    <source>
        <dbReference type="ARBA" id="ARBA00004370"/>
    </source>
</evidence>
<feature type="transmembrane region" description="Helical" evidence="6">
    <location>
        <begin position="117"/>
        <end position="139"/>
    </location>
</feature>
<feature type="transmembrane region" description="Helical" evidence="6">
    <location>
        <begin position="251"/>
        <end position="270"/>
    </location>
</feature>
<reference evidence="8 9" key="1">
    <citation type="submission" date="2015-08" db="EMBL/GenBank/DDBJ databases">
        <title>Genomes of Isolates from Cabo Rojo, PR.</title>
        <authorList>
            <person name="Sanchez-Nieves R.L."/>
            <person name="Montalvo-Rodriguez R."/>
        </authorList>
    </citation>
    <scope>NUCLEOTIDE SEQUENCE [LARGE SCALE GENOMIC DNA]</scope>
    <source>
        <strain evidence="8 9">5</strain>
    </source>
</reference>
<evidence type="ECO:0000256" key="2">
    <source>
        <dbReference type="ARBA" id="ARBA00022692"/>
    </source>
</evidence>
<evidence type="ECO:0000313" key="9">
    <source>
        <dbReference type="Proteomes" id="UP000037747"/>
    </source>
</evidence>
<keyword evidence="3 6" id="KW-1133">Transmembrane helix</keyword>
<dbReference type="Pfam" id="PF10502">
    <property type="entry name" value="Peptidase_S26"/>
    <property type="match status" value="1"/>
</dbReference>
<evidence type="ECO:0000259" key="7">
    <source>
        <dbReference type="Pfam" id="PF10502"/>
    </source>
</evidence>
<dbReference type="AlphaFoldDB" id="A0A0M9ARN6"/>
<dbReference type="Proteomes" id="UP000037747">
    <property type="component" value="Unassembled WGS sequence"/>
</dbReference>
<feature type="compositionally biased region" description="Low complexity" evidence="5">
    <location>
        <begin position="329"/>
        <end position="344"/>
    </location>
</feature>
<dbReference type="STRING" id="1765655.AMR74_00855"/>
<dbReference type="GO" id="GO:0016020">
    <property type="term" value="C:membrane"/>
    <property type="evidence" value="ECO:0007669"/>
    <property type="project" value="UniProtKB-SubCell"/>
</dbReference>
<comment type="subcellular location">
    <subcellularLocation>
        <location evidence="1">Membrane</location>
    </subcellularLocation>
</comment>
<evidence type="ECO:0000256" key="5">
    <source>
        <dbReference type="SAM" id="MobiDB-lite"/>
    </source>
</evidence>
<keyword evidence="2 6" id="KW-0812">Transmembrane</keyword>
<evidence type="ECO:0000256" key="4">
    <source>
        <dbReference type="ARBA" id="ARBA00023136"/>
    </source>
</evidence>
<sequence>MTQLLTSRRAKRAANVLGIVLLIAVVAPFAVFAVPEVVGADESFVVLTASMTPAIAPGDVVIVAERDPTAIAEGDVITFVRGTSDVPVTHRVIGVSGEGAALAFETMGDANEGPDPGLVPAGNIVGVVALTIPWIGYVIQFAGTRVGFVALVMLPFGLLAATEVWSIVRGRSESEGRTPTTAEPVGESDDDTGAEAVGPEPATGSDAAPTADAAGGSGGVSVDAVGGAAAVLAAVTPYAIYVAFELRTAVAIAVAVAAATLLLGALAAWIPASGVLDRSGSGAASAETDAPAPTADGGVSETDGGADAATTGAGEADVDAIDDPDRGIPATTPAPADGTAEADR</sequence>
<dbReference type="PANTHER" id="PTHR10806">
    <property type="entry name" value="SIGNAL PEPTIDASE COMPLEX CATALYTIC SUBUNIT SEC11"/>
    <property type="match status" value="1"/>
</dbReference>
<feature type="region of interest" description="Disordered" evidence="5">
    <location>
        <begin position="277"/>
        <end position="344"/>
    </location>
</feature>
<dbReference type="RefSeq" id="WP_053770188.1">
    <property type="nucleotide sequence ID" value="NZ_LIST01000001.1"/>
</dbReference>
<dbReference type="OrthoDB" id="4822at2157"/>
<evidence type="ECO:0000256" key="6">
    <source>
        <dbReference type="SAM" id="Phobius"/>
    </source>
</evidence>
<feature type="transmembrane region" description="Helical" evidence="6">
    <location>
        <begin position="12"/>
        <end position="34"/>
    </location>
</feature>
<dbReference type="InterPro" id="IPR019533">
    <property type="entry name" value="Peptidase_S26"/>
</dbReference>
<feature type="transmembrane region" description="Helical" evidence="6">
    <location>
        <begin position="146"/>
        <end position="168"/>
    </location>
</feature>
<feature type="domain" description="Peptidase S26" evidence="7">
    <location>
        <begin position="27"/>
        <end position="98"/>
    </location>
</feature>
<dbReference type="PANTHER" id="PTHR10806:SF6">
    <property type="entry name" value="SIGNAL PEPTIDASE COMPLEX CATALYTIC SUBUNIT SEC11"/>
    <property type="match status" value="1"/>
</dbReference>
<keyword evidence="9" id="KW-1185">Reference proteome</keyword>
<dbReference type="Gene3D" id="2.10.109.10">
    <property type="entry name" value="Umud Fragment, subunit A"/>
    <property type="match status" value="1"/>
</dbReference>
<evidence type="ECO:0000313" key="8">
    <source>
        <dbReference type="EMBL" id="KOX97489.1"/>
    </source>
</evidence>
<dbReference type="InterPro" id="IPR036286">
    <property type="entry name" value="LexA/Signal_pep-like_sf"/>
</dbReference>
<comment type="caution">
    <text evidence="8">The sequence shown here is derived from an EMBL/GenBank/DDBJ whole genome shotgun (WGS) entry which is preliminary data.</text>
</comment>
<dbReference type="GO" id="GO:0004252">
    <property type="term" value="F:serine-type endopeptidase activity"/>
    <property type="evidence" value="ECO:0007669"/>
    <property type="project" value="InterPro"/>
</dbReference>